<comment type="caution">
    <text evidence="3">The sequence shown here is derived from an EMBL/GenBank/DDBJ whole genome shotgun (WGS) entry which is preliminary data.</text>
</comment>
<dbReference type="Pfam" id="PF10373">
    <property type="entry name" value="EST1_DNA_bind"/>
    <property type="match status" value="1"/>
</dbReference>
<evidence type="ECO:0000256" key="1">
    <source>
        <dbReference type="SAM" id="MobiDB-lite"/>
    </source>
</evidence>
<feature type="compositionally biased region" description="Basic and acidic residues" evidence="1">
    <location>
        <begin position="435"/>
        <end position="454"/>
    </location>
</feature>
<dbReference type="PANTHER" id="PTHR15696">
    <property type="entry name" value="SMG-7 SUPPRESSOR WITH MORPHOLOGICAL EFFECT ON GENITALIA PROTEIN 7"/>
    <property type="match status" value="1"/>
</dbReference>
<feature type="domain" description="DNA/RNA-binding" evidence="2">
    <location>
        <begin position="7"/>
        <end position="257"/>
    </location>
</feature>
<evidence type="ECO:0000259" key="2">
    <source>
        <dbReference type="Pfam" id="PF10373"/>
    </source>
</evidence>
<feature type="region of interest" description="Disordered" evidence="1">
    <location>
        <begin position="411"/>
        <end position="508"/>
    </location>
</feature>
<dbReference type="OrthoDB" id="69928at2759"/>
<dbReference type="EMBL" id="CCBP010000102">
    <property type="protein sequence ID" value="CDO71518.1"/>
    <property type="molecule type" value="Genomic_DNA"/>
</dbReference>
<feature type="region of interest" description="Disordered" evidence="1">
    <location>
        <begin position="786"/>
        <end position="816"/>
    </location>
</feature>
<dbReference type="Proteomes" id="UP000029665">
    <property type="component" value="Unassembled WGS sequence"/>
</dbReference>
<evidence type="ECO:0000313" key="4">
    <source>
        <dbReference type="Proteomes" id="UP000029665"/>
    </source>
</evidence>
<dbReference type="InterPro" id="IPR011990">
    <property type="entry name" value="TPR-like_helical_dom_sf"/>
</dbReference>
<evidence type="ECO:0000313" key="3">
    <source>
        <dbReference type="EMBL" id="CDO71518.1"/>
    </source>
</evidence>
<dbReference type="InterPro" id="IPR045153">
    <property type="entry name" value="Est1/Ebs1-like"/>
</dbReference>
<dbReference type="SUPFAM" id="SSF48452">
    <property type="entry name" value="TPR-like"/>
    <property type="match status" value="1"/>
</dbReference>
<feature type="compositionally biased region" description="Basic residues" evidence="1">
    <location>
        <begin position="273"/>
        <end position="282"/>
    </location>
</feature>
<keyword evidence="4" id="KW-1185">Reference proteome</keyword>
<organism evidence="3 4">
    <name type="scientific">Pycnoporus cinnabarinus</name>
    <name type="common">Cinnabar-red polypore</name>
    <name type="synonym">Trametes cinnabarina</name>
    <dbReference type="NCBI Taxonomy" id="5643"/>
    <lineage>
        <taxon>Eukaryota</taxon>
        <taxon>Fungi</taxon>
        <taxon>Dikarya</taxon>
        <taxon>Basidiomycota</taxon>
        <taxon>Agaricomycotina</taxon>
        <taxon>Agaricomycetes</taxon>
        <taxon>Polyporales</taxon>
        <taxon>Polyporaceae</taxon>
        <taxon>Trametes</taxon>
    </lineage>
</organism>
<feature type="region of interest" description="Disordered" evidence="1">
    <location>
        <begin position="262"/>
        <end position="293"/>
    </location>
</feature>
<dbReference type="AlphaFoldDB" id="A0A060SGG8"/>
<name>A0A060SGG8_PYCCI</name>
<dbReference type="HOGENOM" id="CLU_011778_0_0_1"/>
<dbReference type="STRING" id="5643.A0A060SGG8"/>
<feature type="region of interest" description="Disordered" evidence="1">
    <location>
        <begin position="537"/>
        <end position="591"/>
    </location>
</feature>
<dbReference type="PANTHER" id="PTHR15696:SF36">
    <property type="entry name" value="NONSENSE-MEDIATED MRNA DECAY FACTOR"/>
    <property type="match status" value="1"/>
</dbReference>
<accession>A0A060SGG8</accession>
<feature type="region of interest" description="Disordered" evidence="1">
    <location>
        <begin position="734"/>
        <end position="758"/>
    </location>
</feature>
<dbReference type="OMA" id="RRNMHAG"/>
<dbReference type="Gene3D" id="1.25.40.10">
    <property type="entry name" value="Tetratricopeptide repeat domain"/>
    <property type="match status" value="1"/>
</dbReference>
<gene>
    <name evidence="3" type="ORF">BN946_scf184910.g17</name>
</gene>
<proteinExistence type="predicted"/>
<sequence length="830" mass="90412">MRDYRKAQQCYQQARLLLPQDGNPAHQLAIIASYQKDTFSSLVHYYRALCVRSPYDTAADNLGTVLAKALESWTSRGAKKEKEREKEQARGETSLAPRLRIEAFKERLIVLHALWSIPPEEAHTIAPNLAQKVAEDFKSLVSDRVLPSDIISNVVVLAQGALWKHRMFRNPSSNGHRRNMHAGAATAIESAIAGHLLAVHRVLLEVGIVQIAEAPTEDTAEHDLAQRITAEFRRTLPALRTGSKWLRANLRYLSQAWQQLVASEEGEGPPAKPKSRDRRRGSDRRSSGGSGTAVAPGLREFWRTYAHFSTVLRRAFPQDRLPKTTTTLEEDVEMAGFQPLKRFVLSEVVSVVGVAKDAPKEGSNNGAAHNGFRMVQPEQVHPNEEQLMRIADLLSDAVSLARDDICPLQVSGGRFSVQEPPRRPEPRPTQPRQQPRPEPRHPRPQESPQRRIPERLSPQVPMRPTYDVCAMGQQEEDGMTDVTRTEDDPVGDAFREALGAPSDAGDEDDEQILWPRAQPAPPPLPHDPAIVTAMPANAGATVPSPPRAIDPSPALPTSGPRSPLSLSPIAPPGRSAEATPALSLGTPQKPATTAQEILANLQRGPPKADVTRSLHARQASAPAFHALFPNSLGGGPSIWSSDESDGLVFQGAAGALSGSHYQSYQLSNGLPQNQSQHNHVRHASSSLYPVQPSLSVEQAPLAPPRPFPGLTNAGLSHQRVQSLSMNNNTQFLSSIPGPHLFSSSQSQPPVPEGFGSYPALSEQSTVPYSTGVPGAYADPVYSRKTDTGFARRDAPGYPDRSVPYHVDPRTNDGHAGFSLSTMAQLWNNTG</sequence>
<protein>
    <recommendedName>
        <fullName evidence="2">DNA/RNA-binding domain-containing protein</fullName>
    </recommendedName>
</protein>
<dbReference type="InterPro" id="IPR018834">
    <property type="entry name" value="DNA/RNA-bd_Est1-type"/>
</dbReference>
<reference evidence="3" key="1">
    <citation type="submission" date="2014-01" db="EMBL/GenBank/DDBJ databases">
        <title>The genome of the white-rot fungus Pycnoporus cinnabarinus: a basidiomycete model with a versatile arsenal for lignocellulosic biomass breakdown.</title>
        <authorList>
            <person name="Levasseur A."/>
            <person name="Lomascolo A."/>
            <person name="Ruiz-Duenas F.J."/>
            <person name="Uzan E."/>
            <person name="Piumi F."/>
            <person name="Kues U."/>
            <person name="Ram A.F.J."/>
            <person name="Murat C."/>
            <person name="Haon M."/>
            <person name="Benoit I."/>
            <person name="Arfi Y."/>
            <person name="Chevret D."/>
            <person name="Drula E."/>
            <person name="Kwon M.J."/>
            <person name="Gouret P."/>
            <person name="Lesage-Meessen L."/>
            <person name="Lombard V."/>
            <person name="Mariette J."/>
            <person name="Noirot C."/>
            <person name="Park J."/>
            <person name="Patyshakuliyeva A."/>
            <person name="Wieneger R.A.B."/>
            <person name="Wosten H.A.B."/>
            <person name="Martin F."/>
            <person name="Coutinho P.M."/>
            <person name="de Vries R."/>
            <person name="Martinez A.T."/>
            <person name="Klopp C."/>
            <person name="Pontarotti P."/>
            <person name="Henrissat B."/>
            <person name="Record E."/>
        </authorList>
    </citation>
    <scope>NUCLEOTIDE SEQUENCE [LARGE SCALE GENOMIC DNA]</scope>
    <source>
        <strain evidence="3">BRFM137</strain>
    </source>
</reference>